<organism evidence="1 2">
    <name type="scientific">Scomber scombrus</name>
    <name type="common">Atlantic mackerel</name>
    <name type="synonym">Scomber vernalis</name>
    <dbReference type="NCBI Taxonomy" id="13677"/>
    <lineage>
        <taxon>Eukaryota</taxon>
        <taxon>Metazoa</taxon>
        <taxon>Chordata</taxon>
        <taxon>Craniata</taxon>
        <taxon>Vertebrata</taxon>
        <taxon>Euteleostomi</taxon>
        <taxon>Actinopterygii</taxon>
        <taxon>Neopterygii</taxon>
        <taxon>Teleostei</taxon>
        <taxon>Neoteleostei</taxon>
        <taxon>Acanthomorphata</taxon>
        <taxon>Pelagiaria</taxon>
        <taxon>Scombriformes</taxon>
        <taxon>Scombridae</taxon>
        <taxon>Scomber</taxon>
    </lineage>
</organism>
<evidence type="ECO:0000313" key="1">
    <source>
        <dbReference type="EMBL" id="CAK6981298.1"/>
    </source>
</evidence>
<accession>A0AAV1QCN3</accession>
<keyword evidence="2" id="KW-1185">Reference proteome</keyword>
<sequence length="106" mass="11832">MKHHIDGRRDIIIRCLVEYLGESGEELIKDYQDVSQEAVKEDCSNHMMKITVIHPNVAQENQNPVTVSVIIEGTEVLEDCGMMDAEAPSSLSKGISYTLHALHRGI</sequence>
<name>A0AAV1QCN3_SCOSC</name>
<evidence type="ECO:0000313" key="2">
    <source>
        <dbReference type="Proteomes" id="UP001314229"/>
    </source>
</evidence>
<dbReference type="Proteomes" id="UP001314229">
    <property type="component" value="Unassembled WGS sequence"/>
</dbReference>
<dbReference type="EMBL" id="CAWUFR010000803">
    <property type="protein sequence ID" value="CAK6981298.1"/>
    <property type="molecule type" value="Genomic_DNA"/>
</dbReference>
<comment type="caution">
    <text evidence="1">The sequence shown here is derived from an EMBL/GenBank/DDBJ whole genome shotgun (WGS) entry which is preliminary data.</text>
</comment>
<protein>
    <submittedName>
        <fullName evidence="1">Unnamed protein product</fullName>
    </submittedName>
</protein>
<gene>
    <name evidence="1" type="ORF">FSCOSCO3_A003634</name>
</gene>
<dbReference type="AlphaFoldDB" id="A0AAV1QCN3"/>
<reference evidence="1 2" key="1">
    <citation type="submission" date="2024-01" db="EMBL/GenBank/DDBJ databases">
        <authorList>
            <person name="Alioto T."/>
            <person name="Alioto T."/>
            <person name="Gomez Garrido J."/>
        </authorList>
    </citation>
    <scope>NUCLEOTIDE SEQUENCE [LARGE SCALE GENOMIC DNA]</scope>
</reference>
<proteinExistence type="predicted"/>